<proteinExistence type="predicted"/>
<evidence type="ECO:0000313" key="2">
    <source>
        <dbReference type="Proteomes" id="UP001140562"/>
    </source>
</evidence>
<sequence>SEDVLTSEKVSTILKGLALDKAAVTSIKPSLGLAVVELQKLFDQSGRVIDVGQWIDALHHVGGLLPLLVEFKIKIEPEKARTNDTGTKVKGFMAGFFAEQELVDTWEALHLMATRYSEHPMWVGLNKELDLAVKASDLATAREFAGLPPQ</sequence>
<reference evidence="1" key="1">
    <citation type="submission" date="2022-10" db="EMBL/GenBank/DDBJ databases">
        <title>Tapping the CABI collections for fungal endophytes: first genome assemblies for Collariella, Neodidymelliopsis, Ascochyta clinopodiicola, Didymella pomorum, Didymosphaeria variabile, Neocosmospora piperis and Neocucurbitaria cava.</title>
        <authorList>
            <person name="Hill R."/>
        </authorList>
    </citation>
    <scope>NUCLEOTIDE SEQUENCE</scope>
    <source>
        <strain evidence="1">IMI 360193</strain>
    </source>
</reference>
<organism evidence="1 2">
    <name type="scientific">Didymella glomerata</name>
    <dbReference type="NCBI Taxonomy" id="749621"/>
    <lineage>
        <taxon>Eukaryota</taxon>
        <taxon>Fungi</taxon>
        <taxon>Dikarya</taxon>
        <taxon>Ascomycota</taxon>
        <taxon>Pezizomycotina</taxon>
        <taxon>Dothideomycetes</taxon>
        <taxon>Pleosporomycetidae</taxon>
        <taxon>Pleosporales</taxon>
        <taxon>Pleosporineae</taxon>
        <taxon>Didymellaceae</taxon>
        <taxon>Didymella</taxon>
    </lineage>
</organism>
<dbReference type="AlphaFoldDB" id="A0A9W8WPU9"/>
<comment type="caution">
    <text evidence="1">The sequence shown here is derived from an EMBL/GenBank/DDBJ whole genome shotgun (WGS) entry which is preliminary data.</text>
</comment>
<accession>A0A9W8WPU9</accession>
<evidence type="ECO:0000313" key="1">
    <source>
        <dbReference type="EMBL" id="KAJ4329710.1"/>
    </source>
</evidence>
<dbReference type="OrthoDB" id="3794562at2759"/>
<protein>
    <submittedName>
        <fullName evidence="1">Uncharacterized protein</fullName>
    </submittedName>
</protein>
<feature type="non-terminal residue" evidence="1">
    <location>
        <position position="150"/>
    </location>
</feature>
<name>A0A9W8WPU9_9PLEO</name>
<dbReference type="Proteomes" id="UP001140562">
    <property type="component" value="Unassembled WGS sequence"/>
</dbReference>
<gene>
    <name evidence="1" type="ORF">N0V87_010641</name>
</gene>
<dbReference type="EMBL" id="JAPEUV010000303">
    <property type="protein sequence ID" value="KAJ4329710.1"/>
    <property type="molecule type" value="Genomic_DNA"/>
</dbReference>
<keyword evidence="2" id="KW-1185">Reference proteome</keyword>